<dbReference type="WBParaSite" id="RSKR_0001049700.1">
    <property type="protein sequence ID" value="RSKR_0001049700.1"/>
    <property type="gene ID" value="RSKR_0001049700"/>
</dbReference>
<evidence type="ECO:0000313" key="1">
    <source>
        <dbReference type="Proteomes" id="UP000095286"/>
    </source>
</evidence>
<proteinExistence type="predicted"/>
<dbReference type="Proteomes" id="UP000095286">
    <property type="component" value="Unplaced"/>
</dbReference>
<organism evidence="1 2">
    <name type="scientific">Rhabditophanes sp. KR3021</name>
    <dbReference type="NCBI Taxonomy" id="114890"/>
    <lineage>
        <taxon>Eukaryota</taxon>
        <taxon>Metazoa</taxon>
        <taxon>Ecdysozoa</taxon>
        <taxon>Nematoda</taxon>
        <taxon>Chromadorea</taxon>
        <taxon>Rhabditida</taxon>
        <taxon>Tylenchina</taxon>
        <taxon>Panagrolaimomorpha</taxon>
        <taxon>Strongyloidoidea</taxon>
        <taxon>Alloionematidae</taxon>
        <taxon>Rhabditophanes</taxon>
    </lineage>
</organism>
<evidence type="ECO:0000313" key="2">
    <source>
        <dbReference type="WBParaSite" id="RSKR_0001049700.1"/>
    </source>
</evidence>
<reference evidence="2" key="1">
    <citation type="submission" date="2016-11" db="UniProtKB">
        <authorList>
            <consortium name="WormBaseParasite"/>
        </authorList>
    </citation>
    <scope>IDENTIFICATION</scope>
    <source>
        <strain evidence="2">KR3021</strain>
    </source>
</reference>
<protein>
    <submittedName>
        <fullName evidence="2">NAAA-beta domain-containing protein</fullName>
    </submittedName>
</protein>
<accession>A0AC35UEU6</accession>
<name>A0AC35UEU6_9BILA</name>
<sequence>MKRLVVVVMICCFLVDCRKRNYRIDLEIDPIDRWKEVIKDYKEQFNEVLDEVVKSNQNPILETVMEYMVDYFALPNLPKDYQDELRGIALVSGRRLDEVLLFNIIYDLTSSHFLPKYGDKEDVSVIAGGQNNTIFHGTNLINMFSPKSQQHILTIEFYQNKNLLFKSNHIPGFIGTITAYKPNHFSISLNLKKEGNDVDNLLSLTSGNFHSIPLTIRKVFEVANSFERAILFLSNTNFIAPSFVTIGGINSTQGAIITRFV</sequence>